<feature type="region of interest" description="Disordered" evidence="6">
    <location>
        <begin position="1"/>
        <end position="22"/>
    </location>
</feature>
<dbReference type="Proteomes" id="UP001233271">
    <property type="component" value="Chromosome 3"/>
</dbReference>
<feature type="transmembrane region" description="Helical" evidence="7">
    <location>
        <begin position="110"/>
        <end position="128"/>
    </location>
</feature>
<dbReference type="RefSeq" id="XP_060455358.1">
    <property type="nucleotide sequence ID" value="XM_060598579.1"/>
</dbReference>
<organism evidence="8 9">
    <name type="scientific">Cutaneotrichosporon cavernicola</name>
    <dbReference type="NCBI Taxonomy" id="279322"/>
    <lineage>
        <taxon>Eukaryota</taxon>
        <taxon>Fungi</taxon>
        <taxon>Dikarya</taxon>
        <taxon>Basidiomycota</taxon>
        <taxon>Agaricomycotina</taxon>
        <taxon>Tremellomycetes</taxon>
        <taxon>Trichosporonales</taxon>
        <taxon>Trichosporonaceae</taxon>
        <taxon>Cutaneotrichosporon</taxon>
    </lineage>
</organism>
<sequence length="465" mass="51025">MSIEVDKEELSHVENASGSGSSGEVLYTAEEEKRVRRKTDFVLLPMFCAIFALGFLDKTALTYASVMGIRSAAKLTISQYAWLGSIYYFGYLAGGYPMAIGHQKLPAAKFTSATIILWGCTTMVTAACKTYAQLMGSTRVGIWGSFSTWGGILGAGVAYGLSSREVEAKWGKSGTVMAMAAWKAIFIFLGGLTVLIGLIFVALVPDSIDGAFFLTAREKEVAKLRTLENKQNISETNWKWYQVSEAVLDPAVWLLCAAIVLSYIPSGGITNFYAIIVLGMGFTVQETLLLSMANAWLSIGLIVTMWMADKIKCRSLAGIPLTVVSIIGGVMVWALPRDQKIARLAGFYLSLAFAIPTFVAMTFLASNIAGRTKKTFVTGMILVFNCTGNLIGPQTFRDKDAPVYAPALLTFVICNSINLGILVALFFYYRWENIKRDRLYGKPAPDEDHFVDLTDRENKSFRYVL</sequence>
<feature type="transmembrane region" description="Helical" evidence="7">
    <location>
        <begin position="140"/>
        <end position="161"/>
    </location>
</feature>
<name>A0AA48IC45_9TREE</name>
<dbReference type="Gene3D" id="1.20.1250.20">
    <property type="entry name" value="MFS general substrate transporter like domains"/>
    <property type="match status" value="2"/>
</dbReference>
<evidence type="ECO:0008006" key="10">
    <source>
        <dbReference type="Google" id="ProtNLM"/>
    </source>
</evidence>
<dbReference type="GO" id="GO:0016020">
    <property type="term" value="C:membrane"/>
    <property type="evidence" value="ECO:0007669"/>
    <property type="project" value="UniProtKB-SubCell"/>
</dbReference>
<dbReference type="EMBL" id="AP028214">
    <property type="protein sequence ID" value="BEI90092.1"/>
    <property type="molecule type" value="Genomic_DNA"/>
</dbReference>
<evidence type="ECO:0000256" key="4">
    <source>
        <dbReference type="ARBA" id="ARBA00022989"/>
    </source>
</evidence>
<proteinExistence type="predicted"/>
<protein>
    <recommendedName>
        <fullName evidence="10">MFS general substrate transporter</fullName>
    </recommendedName>
</protein>
<dbReference type="GO" id="GO:0022857">
    <property type="term" value="F:transmembrane transporter activity"/>
    <property type="evidence" value="ECO:0007669"/>
    <property type="project" value="InterPro"/>
</dbReference>
<keyword evidence="5 7" id="KW-0472">Membrane</keyword>
<feature type="transmembrane region" description="Helical" evidence="7">
    <location>
        <begin position="80"/>
        <end position="98"/>
    </location>
</feature>
<comment type="subcellular location">
    <subcellularLocation>
        <location evidence="1">Membrane</location>
        <topology evidence="1">Multi-pass membrane protein</topology>
    </subcellularLocation>
</comment>
<evidence type="ECO:0000256" key="7">
    <source>
        <dbReference type="SAM" id="Phobius"/>
    </source>
</evidence>
<keyword evidence="9" id="KW-1185">Reference proteome</keyword>
<evidence type="ECO:0000256" key="1">
    <source>
        <dbReference type="ARBA" id="ARBA00004141"/>
    </source>
</evidence>
<evidence type="ECO:0000256" key="2">
    <source>
        <dbReference type="ARBA" id="ARBA00022448"/>
    </source>
</evidence>
<feature type="transmembrane region" description="Helical" evidence="7">
    <location>
        <begin position="341"/>
        <end position="364"/>
    </location>
</feature>
<keyword evidence="2" id="KW-0813">Transport</keyword>
<feature type="transmembrane region" description="Helical" evidence="7">
    <location>
        <begin position="41"/>
        <end position="60"/>
    </location>
</feature>
<reference evidence="8" key="1">
    <citation type="journal article" date="2023" name="BMC Genomics">
        <title>Chromosome-level genome assemblies of Cutaneotrichosporon spp. (Trichosporonales, Basidiomycota) reveal imbalanced evolution between nucleotide sequences and chromosome synteny.</title>
        <authorList>
            <person name="Kobayashi Y."/>
            <person name="Kayamori A."/>
            <person name="Aoki K."/>
            <person name="Shiwa Y."/>
            <person name="Matsutani M."/>
            <person name="Fujita N."/>
            <person name="Sugita T."/>
            <person name="Iwasaki W."/>
            <person name="Tanaka N."/>
            <person name="Takashima M."/>
        </authorList>
    </citation>
    <scope>NUCLEOTIDE SEQUENCE</scope>
    <source>
        <strain evidence="8">HIS019</strain>
    </source>
</reference>
<feature type="transmembrane region" description="Helical" evidence="7">
    <location>
        <begin position="408"/>
        <end position="429"/>
    </location>
</feature>
<feature type="transmembrane region" description="Helical" evidence="7">
    <location>
        <begin position="181"/>
        <end position="204"/>
    </location>
</feature>
<evidence type="ECO:0000256" key="5">
    <source>
        <dbReference type="ARBA" id="ARBA00023136"/>
    </source>
</evidence>
<dbReference type="AlphaFoldDB" id="A0AA48IC45"/>
<evidence type="ECO:0000313" key="9">
    <source>
        <dbReference type="Proteomes" id="UP001233271"/>
    </source>
</evidence>
<feature type="transmembrane region" description="Helical" evidence="7">
    <location>
        <begin position="251"/>
        <end position="276"/>
    </location>
</feature>
<evidence type="ECO:0000256" key="6">
    <source>
        <dbReference type="SAM" id="MobiDB-lite"/>
    </source>
</evidence>
<keyword evidence="4 7" id="KW-1133">Transmembrane helix</keyword>
<dbReference type="GeneID" id="85493963"/>
<evidence type="ECO:0000256" key="3">
    <source>
        <dbReference type="ARBA" id="ARBA00022692"/>
    </source>
</evidence>
<gene>
    <name evidence="8" type="ORF">CcaverHIS019_0301620</name>
</gene>
<dbReference type="PANTHER" id="PTHR43791:SF1">
    <property type="entry name" value="ALLANTOATE PERMEASE"/>
    <property type="match status" value="1"/>
</dbReference>
<evidence type="ECO:0000313" key="8">
    <source>
        <dbReference type="EMBL" id="BEI90092.1"/>
    </source>
</evidence>
<dbReference type="Pfam" id="PF07690">
    <property type="entry name" value="MFS_1"/>
    <property type="match status" value="1"/>
</dbReference>
<dbReference type="InterPro" id="IPR011701">
    <property type="entry name" value="MFS"/>
</dbReference>
<feature type="transmembrane region" description="Helical" evidence="7">
    <location>
        <begin position="288"/>
        <end position="308"/>
    </location>
</feature>
<feature type="compositionally biased region" description="Basic and acidic residues" evidence="6">
    <location>
        <begin position="1"/>
        <end position="12"/>
    </location>
</feature>
<dbReference type="SUPFAM" id="SSF103473">
    <property type="entry name" value="MFS general substrate transporter"/>
    <property type="match status" value="1"/>
</dbReference>
<feature type="transmembrane region" description="Helical" evidence="7">
    <location>
        <begin position="315"/>
        <end position="335"/>
    </location>
</feature>
<dbReference type="KEGG" id="ccac:CcaHIS019_0301620"/>
<dbReference type="InterPro" id="IPR036259">
    <property type="entry name" value="MFS_trans_sf"/>
</dbReference>
<keyword evidence="3 7" id="KW-0812">Transmembrane</keyword>
<dbReference type="PANTHER" id="PTHR43791">
    <property type="entry name" value="PERMEASE-RELATED"/>
    <property type="match status" value="1"/>
</dbReference>
<accession>A0AA48IC45</accession>